<gene>
    <name evidence="1" type="ORF">BDR25DRAFT_197593</name>
</gene>
<evidence type="ECO:0000313" key="1">
    <source>
        <dbReference type="EMBL" id="KAF2476290.1"/>
    </source>
</evidence>
<reference evidence="1" key="1">
    <citation type="journal article" date="2020" name="Stud. Mycol.">
        <title>101 Dothideomycetes genomes: a test case for predicting lifestyles and emergence of pathogens.</title>
        <authorList>
            <person name="Haridas S."/>
            <person name="Albert R."/>
            <person name="Binder M."/>
            <person name="Bloem J."/>
            <person name="Labutti K."/>
            <person name="Salamov A."/>
            <person name="Andreopoulos B."/>
            <person name="Baker S."/>
            <person name="Barry K."/>
            <person name="Bills G."/>
            <person name="Bluhm B."/>
            <person name="Cannon C."/>
            <person name="Castanera R."/>
            <person name="Culley D."/>
            <person name="Daum C."/>
            <person name="Ezra D."/>
            <person name="Gonzalez J."/>
            <person name="Henrissat B."/>
            <person name="Kuo A."/>
            <person name="Liang C."/>
            <person name="Lipzen A."/>
            <person name="Lutzoni F."/>
            <person name="Magnuson J."/>
            <person name="Mondo S."/>
            <person name="Nolan M."/>
            <person name="Ohm R."/>
            <person name="Pangilinan J."/>
            <person name="Park H.-J."/>
            <person name="Ramirez L."/>
            <person name="Alfaro M."/>
            <person name="Sun H."/>
            <person name="Tritt A."/>
            <person name="Yoshinaga Y."/>
            <person name="Zwiers L.-H."/>
            <person name="Turgeon B."/>
            <person name="Goodwin S."/>
            <person name="Spatafora J."/>
            <person name="Crous P."/>
            <person name="Grigoriev I."/>
        </authorList>
    </citation>
    <scope>NUCLEOTIDE SEQUENCE</scope>
    <source>
        <strain evidence="1">ATCC 200398</strain>
    </source>
</reference>
<sequence length="143" mass="15883">DTTNTNIRCNYLEKNSWADVETLVIKAGETVGFGIGKDCAYSDTTIYHAGPGHGYLSRAPNDDLATYKGDGNWFKIKQYGVRDAKNWELNSDTHFMNFTIPKTTPPGKYLLRGEQMFGLHPGYNKTQFYHSCAHIEVVGPGGG</sequence>
<comment type="caution">
    <text evidence="1">The sequence shown here is derived from an EMBL/GenBank/DDBJ whole genome shotgun (WGS) entry which is preliminary data.</text>
</comment>
<dbReference type="Proteomes" id="UP000799755">
    <property type="component" value="Unassembled WGS sequence"/>
</dbReference>
<accession>A0ACB6RC32</accession>
<proteinExistence type="predicted"/>
<protein>
    <submittedName>
        <fullName evidence="1">Uncharacterized protein</fullName>
    </submittedName>
</protein>
<name>A0ACB6RC32_9PLEO</name>
<organism evidence="1 2">
    <name type="scientific">Lindgomyces ingoldianus</name>
    <dbReference type="NCBI Taxonomy" id="673940"/>
    <lineage>
        <taxon>Eukaryota</taxon>
        <taxon>Fungi</taxon>
        <taxon>Dikarya</taxon>
        <taxon>Ascomycota</taxon>
        <taxon>Pezizomycotina</taxon>
        <taxon>Dothideomycetes</taxon>
        <taxon>Pleosporomycetidae</taxon>
        <taxon>Pleosporales</taxon>
        <taxon>Lindgomycetaceae</taxon>
        <taxon>Lindgomyces</taxon>
    </lineage>
</organism>
<keyword evidence="2" id="KW-1185">Reference proteome</keyword>
<feature type="non-terminal residue" evidence="1">
    <location>
        <position position="1"/>
    </location>
</feature>
<feature type="non-terminal residue" evidence="1">
    <location>
        <position position="143"/>
    </location>
</feature>
<evidence type="ECO:0000313" key="2">
    <source>
        <dbReference type="Proteomes" id="UP000799755"/>
    </source>
</evidence>
<dbReference type="EMBL" id="MU003494">
    <property type="protein sequence ID" value="KAF2476290.1"/>
    <property type="molecule type" value="Genomic_DNA"/>
</dbReference>